<keyword evidence="3" id="KW-1185">Reference proteome</keyword>
<feature type="compositionally biased region" description="Basic and acidic residues" evidence="1">
    <location>
        <begin position="178"/>
        <end position="195"/>
    </location>
</feature>
<feature type="region of interest" description="Disordered" evidence="1">
    <location>
        <begin position="78"/>
        <end position="129"/>
    </location>
</feature>
<dbReference type="AlphaFoldDB" id="A0A176W2P6"/>
<dbReference type="EMBL" id="LVLJ01001921">
    <property type="protein sequence ID" value="OAE27300.1"/>
    <property type="molecule type" value="Genomic_DNA"/>
</dbReference>
<feature type="compositionally biased region" description="Polar residues" evidence="1">
    <location>
        <begin position="120"/>
        <end position="129"/>
    </location>
</feature>
<gene>
    <name evidence="2" type="ORF">AXG93_2817s1040</name>
</gene>
<feature type="region of interest" description="Disordered" evidence="1">
    <location>
        <begin position="143"/>
        <end position="244"/>
    </location>
</feature>
<accession>A0A176W2P6</accession>
<organism evidence="2 3">
    <name type="scientific">Marchantia polymorpha subsp. ruderalis</name>
    <dbReference type="NCBI Taxonomy" id="1480154"/>
    <lineage>
        <taxon>Eukaryota</taxon>
        <taxon>Viridiplantae</taxon>
        <taxon>Streptophyta</taxon>
        <taxon>Embryophyta</taxon>
        <taxon>Marchantiophyta</taxon>
        <taxon>Marchantiopsida</taxon>
        <taxon>Marchantiidae</taxon>
        <taxon>Marchantiales</taxon>
        <taxon>Marchantiaceae</taxon>
        <taxon>Marchantia</taxon>
    </lineage>
</organism>
<proteinExistence type="predicted"/>
<sequence>MQSTDVDIGFGQGLAKIEIGLARPAHAHAHAASSSPGAIILLQSSSKEFSIDTEHHPPQSQDKSALCQSARLLWMLRSDRSKNPSIRPDEPRTSSSSNVLPLRLEQQQQQQHWQAGDGNGANQRPETSSDSALWQLRPFRADGELQSGGRNGWTSPLVVLSQQRSTSSGARDGTGRGGEGREGRWVGGVENDKAHLPPPATDLESAKACMSNERESDEEEGGGDPSIGRSIDGDGAECCSRARS</sequence>
<feature type="compositionally biased region" description="Basic and acidic residues" evidence="1">
    <location>
        <begin position="78"/>
        <end position="92"/>
    </location>
</feature>
<protein>
    <submittedName>
        <fullName evidence="2">Uncharacterized protein</fullName>
    </submittedName>
</protein>
<name>A0A176W2P6_MARPO</name>
<comment type="caution">
    <text evidence="2">The sequence shown here is derived from an EMBL/GenBank/DDBJ whole genome shotgun (WGS) entry which is preliminary data.</text>
</comment>
<evidence type="ECO:0000256" key="1">
    <source>
        <dbReference type="SAM" id="MobiDB-lite"/>
    </source>
</evidence>
<reference evidence="2" key="1">
    <citation type="submission" date="2016-03" db="EMBL/GenBank/DDBJ databases">
        <title>Mechanisms controlling the formation of the plant cell surface in tip-growing cells are functionally conserved among land plants.</title>
        <authorList>
            <person name="Honkanen S."/>
            <person name="Jones V.A."/>
            <person name="Morieri G."/>
            <person name="Champion C."/>
            <person name="Hetherington A.J."/>
            <person name="Kelly S."/>
            <person name="Saint-Marcoux D."/>
            <person name="Proust H."/>
            <person name="Prescott H."/>
            <person name="Dolan L."/>
        </authorList>
    </citation>
    <scope>NUCLEOTIDE SEQUENCE [LARGE SCALE GENOMIC DNA]</scope>
    <source>
        <tissue evidence="2">Whole gametophyte</tissue>
    </source>
</reference>
<dbReference type="Proteomes" id="UP000077202">
    <property type="component" value="Unassembled WGS sequence"/>
</dbReference>
<evidence type="ECO:0000313" key="3">
    <source>
        <dbReference type="Proteomes" id="UP000077202"/>
    </source>
</evidence>
<evidence type="ECO:0000313" key="2">
    <source>
        <dbReference type="EMBL" id="OAE27300.1"/>
    </source>
</evidence>